<name>A0A1Q5SQ94_9BACL</name>
<sequence length="41" mass="4830">MVHIAAFVSVVRMKDRRQKTAEAEGFWRMTANAKHERGERQ</sequence>
<dbReference type="EMBL" id="MQMG01000048">
    <property type="protein sequence ID" value="OKO90187.1"/>
    <property type="molecule type" value="Genomic_DNA"/>
</dbReference>
<comment type="caution">
    <text evidence="1">The sequence shown here is derived from an EMBL/GenBank/DDBJ whole genome shotgun (WGS) entry which is preliminary data.</text>
</comment>
<evidence type="ECO:0000313" key="1">
    <source>
        <dbReference type="EMBL" id="OKO90187.1"/>
    </source>
</evidence>
<reference evidence="1 2" key="1">
    <citation type="submission" date="2016-11" db="EMBL/GenBank/DDBJ databases">
        <authorList>
            <person name="Kadnikov V."/>
            <person name="Nazina T."/>
        </authorList>
    </citation>
    <scope>NUCLEOTIDE SEQUENCE [LARGE SCALE GENOMIC DNA]</scope>
    <source>
        <strain evidence="1 2">1017</strain>
    </source>
</reference>
<gene>
    <name evidence="1" type="ORF">BRO54_3120</name>
</gene>
<dbReference type="AlphaFoldDB" id="A0A1Q5SQ94"/>
<accession>A0A1Q5SQ94</accession>
<dbReference type="Proteomes" id="UP000186030">
    <property type="component" value="Unassembled WGS sequence"/>
</dbReference>
<organism evidence="1 2">
    <name type="scientific">Geobacillus proteiniphilus</name>
    <dbReference type="NCBI Taxonomy" id="860353"/>
    <lineage>
        <taxon>Bacteria</taxon>
        <taxon>Bacillati</taxon>
        <taxon>Bacillota</taxon>
        <taxon>Bacilli</taxon>
        <taxon>Bacillales</taxon>
        <taxon>Anoxybacillaceae</taxon>
        <taxon>Geobacillus</taxon>
    </lineage>
</organism>
<evidence type="ECO:0000313" key="2">
    <source>
        <dbReference type="Proteomes" id="UP000186030"/>
    </source>
</evidence>
<protein>
    <submittedName>
        <fullName evidence="1">Uncharacterized protein</fullName>
    </submittedName>
</protein>
<reference evidence="2" key="2">
    <citation type="submission" date="2017-01" db="EMBL/GenBank/DDBJ databases">
        <title>Genome sequencing and annotation of Geobacillus sp. 1017, a Hydrocarbon-Oxidizing Thermophilic Bacterium Isolated from a Heavy Oil Reservoir (China).</title>
        <authorList>
            <person name="Kadnikov V.V."/>
            <person name="Mardanov A.V."/>
            <person name="Poltaraus A.B."/>
            <person name="Sokolova D.S."/>
            <person name="Semenova E.M."/>
            <person name="Ravin N.V."/>
            <person name="Tourova T.P."/>
            <person name="Nazina T.N."/>
        </authorList>
    </citation>
    <scope>NUCLEOTIDE SEQUENCE [LARGE SCALE GENOMIC DNA]</scope>
    <source>
        <strain evidence="2">1017</strain>
    </source>
</reference>
<proteinExistence type="predicted"/>